<dbReference type="SUPFAM" id="SSF48239">
    <property type="entry name" value="Terpenoid cyclases/Protein prenyltransferases"/>
    <property type="match status" value="1"/>
</dbReference>
<dbReference type="InterPro" id="IPR008930">
    <property type="entry name" value="Terpenoid_cyclase/PrenylTrfase"/>
</dbReference>
<dbReference type="Proteomes" id="UP000827721">
    <property type="component" value="Unassembled WGS sequence"/>
</dbReference>
<protein>
    <recommendedName>
        <fullName evidence="5">Terpene synthase metal-binding domain-containing protein</fullName>
    </recommendedName>
</protein>
<gene>
    <name evidence="6" type="ORF">JRO89_XS15G0177200</name>
</gene>
<evidence type="ECO:0000313" key="7">
    <source>
        <dbReference type="Proteomes" id="UP000827721"/>
    </source>
</evidence>
<accession>A0ABQ8H2T7</accession>
<name>A0ABQ8H2T7_9ROSI</name>
<dbReference type="EMBL" id="JAFEMO010000015">
    <property type="protein sequence ID" value="KAH7544505.1"/>
    <property type="molecule type" value="Genomic_DNA"/>
</dbReference>
<evidence type="ECO:0000256" key="4">
    <source>
        <dbReference type="ARBA" id="ARBA00038405"/>
    </source>
</evidence>
<dbReference type="Pfam" id="PF03936">
    <property type="entry name" value="Terpene_synth_C"/>
    <property type="match status" value="1"/>
</dbReference>
<reference evidence="6 7" key="1">
    <citation type="submission" date="2021-02" db="EMBL/GenBank/DDBJ databases">
        <title>Plant Genome Project.</title>
        <authorList>
            <person name="Zhang R.-G."/>
        </authorList>
    </citation>
    <scope>NUCLEOTIDE SEQUENCE [LARGE SCALE GENOMIC DNA]</scope>
    <source>
        <tissue evidence="6">Leaves</tissue>
    </source>
</reference>
<evidence type="ECO:0000313" key="6">
    <source>
        <dbReference type="EMBL" id="KAH7544505.1"/>
    </source>
</evidence>
<dbReference type="InterPro" id="IPR036965">
    <property type="entry name" value="Terpene_synth_N_sf"/>
</dbReference>
<evidence type="ECO:0000256" key="3">
    <source>
        <dbReference type="ARBA" id="ARBA00023239"/>
    </source>
</evidence>
<dbReference type="InterPro" id="IPR050148">
    <property type="entry name" value="Terpene_synthase-like"/>
</dbReference>
<feature type="domain" description="Terpene synthase metal-binding" evidence="5">
    <location>
        <begin position="93"/>
        <end position="175"/>
    </location>
</feature>
<keyword evidence="1" id="KW-0479">Metal-binding</keyword>
<proteinExistence type="inferred from homology"/>
<dbReference type="PANTHER" id="PTHR31225">
    <property type="entry name" value="OS04G0344100 PROTEIN-RELATED"/>
    <property type="match status" value="1"/>
</dbReference>
<keyword evidence="2" id="KW-0460">Magnesium</keyword>
<dbReference type="Gene3D" id="1.10.600.10">
    <property type="entry name" value="Farnesyl Diphosphate Synthase"/>
    <property type="match status" value="1"/>
</dbReference>
<evidence type="ECO:0000256" key="1">
    <source>
        <dbReference type="ARBA" id="ARBA00022723"/>
    </source>
</evidence>
<dbReference type="SUPFAM" id="SSF48576">
    <property type="entry name" value="Terpenoid synthases"/>
    <property type="match status" value="1"/>
</dbReference>
<organism evidence="6 7">
    <name type="scientific">Xanthoceras sorbifolium</name>
    <dbReference type="NCBI Taxonomy" id="99658"/>
    <lineage>
        <taxon>Eukaryota</taxon>
        <taxon>Viridiplantae</taxon>
        <taxon>Streptophyta</taxon>
        <taxon>Embryophyta</taxon>
        <taxon>Tracheophyta</taxon>
        <taxon>Spermatophyta</taxon>
        <taxon>Magnoliopsida</taxon>
        <taxon>eudicotyledons</taxon>
        <taxon>Gunneridae</taxon>
        <taxon>Pentapetalae</taxon>
        <taxon>rosids</taxon>
        <taxon>malvids</taxon>
        <taxon>Sapindales</taxon>
        <taxon>Sapindaceae</taxon>
        <taxon>Xanthoceroideae</taxon>
        <taxon>Xanthoceras</taxon>
    </lineage>
</organism>
<dbReference type="PANTHER" id="PTHR31225:SF93">
    <property type="entry name" value="ALPHA-HUMULENE_(-)-(E)-BETA-CARYOPHYLLENE SYNTHASE"/>
    <property type="match status" value="1"/>
</dbReference>
<comment type="similarity">
    <text evidence="4">Belongs to the terpene synthase family. Tpsa subfamily.</text>
</comment>
<evidence type="ECO:0000259" key="5">
    <source>
        <dbReference type="Pfam" id="PF03936"/>
    </source>
</evidence>
<dbReference type="Gene3D" id="1.50.10.130">
    <property type="entry name" value="Terpene synthase, N-terminal domain"/>
    <property type="match status" value="1"/>
</dbReference>
<sequence length="176" mass="20957">MEKIFWRRLLFSQKAHLKSLAEKSSPHLAKQIINALEIPLHKGMPRHEALKYISFCQEDASRNETLLLFAKLDFNRVQLLHQQGLCHLSCWWKDLNLPSKLPYIRDRVMETFLWMAIIYSEPCYWRAPLMLFKINNLMIVIDDTYNSYGILEELRLFNDAVQRWDISALDDLPDYN</sequence>
<dbReference type="InterPro" id="IPR005630">
    <property type="entry name" value="Terpene_synthase_metal-bd"/>
</dbReference>
<evidence type="ECO:0000256" key="2">
    <source>
        <dbReference type="ARBA" id="ARBA00022842"/>
    </source>
</evidence>
<keyword evidence="3" id="KW-0456">Lyase</keyword>
<dbReference type="InterPro" id="IPR008949">
    <property type="entry name" value="Isoprenoid_synthase_dom_sf"/>
</dbReference>
<comment type="caution">
    <text evidence="6">The sequence shown here is derived from an EMBL/GenBank/DDBJ whole genome shotgun (WGS) entry which is preliminary data.</text>
</comment>
<keyword evidence="7" id="KW-1185">Reference proteome</keyword>